<dbReference type="AlphaFoldDB" id="A0A6M0CZI2"/>
<protein>
    <submittedName>
        <fullName evidence="1">Uncharacterized protein</fullName>
    </submittedName>
</protein>
<reference evidence="1 2" key="1">
    <citation type="submission" date="2020-02" db="EMBL/GenBank/DDBJ databases">
        <title>Broccoli isolated Pseudomonas sp.</title>
        <authorList>
            <person name="Fujikawa T."/>
            <person name="Sawada H."/>
        </authorList>
    </citation>
    <scope>NUCLEOTIDE SEQUENCE [LARGE SCALE GENOMIC DNA]</scope>
    <source>
        <strain evidence="1 2">MAFF212428</strain>
    </source>
</reference>
<dbReference type="EMBL" id="JAAHBV010000408">
    <property type="protein sequence ID" value="NER61344.1"/>
    <property type="molecule type" value="Genomic_DNA"/>
</dbReference>
<organism evidence="1 2">
    <name type="scientific">Pseudomonas brassicae</name>
    <dbReference type="NCBI Taxonomy" id="2708063"/>
    <lineage>
        <taxon>Bacteria</taxon>
        <taxon>Pseudomonadati</taxon>
        <taxon>Pseudomonadota</taxon>
        <taxon>Gammaproteobacteria</taxon>
        <taxon>Pseudomonadales</taxon>
        <taxon>Pseudomonadaceae</taxon>
        <taxon>Pseudomonas</taxon>
    </lineage>
</organism>
<comment type="caution">
    <text evidence="1">The sequence shown here is derived from an EMBL/GenBank/DDBJ whole genome shotgun (WGS) entry which is preliminary data.</text>
</comment>
<proteinExistence type="predicted"/>
<evidence type="ECO:0000313" key="2">
    <source>
        <dbReference type="Proteomes" id="UP000480410"/>
    </source>
</evidence>
<evidence type="ECO:0000313" key="1">
    <source>
        <dbReference type="EMBL" id="NER61344.1"/>
    </source>
</evidence>
<gene>
    <name evidence="1" type="ORF">G3435_18000</name>
</gene>
<sequence length="108" mass="11954">MYVGFELNEYQPLREIDSSEIEDFEAQEKGAFDRLSDYMVGQFQGKDVIDAEKLAEHLFPGKKAHVFLSHSHLDADRAKELAIALRARNSTSSSTPAYGAISTSCSAP</sequence>
<accession>A0A6M0CZI2</accession>
<dbReference type="Proteomes" id="UP000480410">
    <property type="component" value="Unassembled WGS sequence"/>
</dbReference>
<name>A0A6M0CZI2_9PSED</name>